<reference evidence="4 6" key="2">
    <citation type="submission" date="2022-10" db="EMBL/GenBank/DDBJ databases">
        <title>The complete genomes of actinobacterial strains from the NBC collection.</title>
        <authorList>
            <person name="Joergensen T.S."/>
            <person name="Alvarez Arevalo M."/>
            <person name="Sterndorff E.B."/>
            <person name="Faurdal D."/>
            <person name="Vuksanovic O."/>
            <person name="Mourched A.-S."/>
            <person name="Charusanti P."/>
            <person name="Shaw S."/>
            <person name="Blin K."/>
            <person name="Weber T."/>
        </authorList>
    </citation>
    <scope>NUCLEOTIDE SEQUENCE [LARGE SCALE GENOMIC DNA]</scope>
    <source>
        <strain evidence="4 6">NBC 01809</strain>
    </source>
</reference>
<evidence type="ECO:0000256" key="1">
    <source>
        <dbReference type="SAM" id="MobiDB-lite"/>
    </source>
</evidence>
<name>A0A1C6VQB1_9ACTN</name>
<sequence>MTIDKRDRRDVTGGGQRTPRSGGRTAAERTTRIGTGMPPADRVNRQGETRARGAREFPTQGSAALRPAERDDAGTARAPRLRVAPPPPVKVPRAPFAALVLVLVVGGVLGILLVNTKINENAFRLEKLQEQQARLDVEQQQLNKQIADAEAPGNLEAQARRLGLVEAGEPAYIRLPDGKVIGVPQPAEGQPSITSQQGAGG</sequence>
<dbReference type="Pfam" id="PF04977">
    <property type="entry name" value="DivIC"/>
    <property type="match status" value="1"/>
</dbReference>
<dbReference type="EMBL" id="FMIC01000002">
    <property type="protein sequence ID" value="SCL68528.1"/>
    <property type="molecule type" value="Genomic_DNA"/>
</dbReference>
<organism evidence="3 5">
    <name type="scientific">Micromonospora peucetia</name>
    <dbReference type="NCBI Taxonomy" id="47871"/>
    <lineage>
        <taxon>Bacteria</taxon>
        <taxon>Bacillati</taxon>
        <taxon>Actinomycetota</taxon>
        <taxon>Actinomycetes</taxon>
        <taxon>Micromonosporales</taxon>
        <taxon>Micromonosporaceae</taxon>
        <taxon>Micromonospora</taxon>
    </lineage>
</organism>
<feature type="transmembrane region" description="Helical" evidence="2">
    <location>
        <begin position="94"/>
        <end position="114"/>
    </location>
</feature>
<evidence type="ECO:0000313" key="4">
    <source>
        <dbReference type="EMBL" id="WSA30823.1"/>
    </source>
</evidence>
<dbReference type="STRING" id="47871.GA0070608_3743"/>
<feature type="region of interest" description="Disordered" evidence="1">
    <location>
        <begin position="1"/>
        <end position="81"/>
    </location>
</feature>
<evidence type="ECO:0000313" key="3">
    <source>
        <dbReference type="EMBL" id="SCL68528.1"/>
    </source>
</evidence>
<evidence type="ECO:0000256" key="2">
    <source>
        <dbReference type="SAM" id="Phobius"/>
    </source>
</evidence>
<keyword evidence="2" id="KW-1133">Transmembrane helix</keyword>
<keyword evidence="2" id="KW-0472">Membrane</keyword>
<dbReference type="RefSeq" id="WP_091629714.1">
    <property type="nucleotide sequence ID" value="NZ_CP109071.1"/>
</dbReference>
<feature type="compositionally biased region" description="Basic and acidic residues" evidence="1">
    <location>
        <begin position="42"/>
        <end position="55"/>
    </location>
</feature>
<dbReference type="InterPro" id="IPR007060">
    <property type="entry name" value="FtsL/DivIC"/>
</dbReference>
<dbReference type="AlphaFoldDB" id="A0A1C6VQB1"/>
<proteinExistence type="predicted"/>
<dbReference type="Proteomes" id="UP001334804">
    <property type="component" value="Chromosome"/>
</dbReference>
<evidence type="ECO:0000313" key="5">
    <source>
        <dbReference type="Proteomes" id="UP000199343"/>
    </source>
</evidence>
<protein>
    <submittedName>
        <fullName evidence="3 4">Septum formation initiator</fullName>
    </submittedName>
</protein>
<dbReference type="Proteomes" id="UP000199343">
    <property type="component" value="Unassembled WGS sequence"/>
</dbReference>
<reference evidence="3 5" key="1">
    <citation type="submission" date="2016-06" db="EMBL/GenBank/DDBJ databases">
        <authorList>
            <person name="Kjaerup R.B."/>
            <person name="Dalgaard T.S."/>
            <person name="Juul-Madsen H.R."/>
        </authorList>
    </citation>
    <scope>NUCLEOTIDE SEQUENCE [LARGE SCALE GENOMIC DNA]</scope>
    <source>
        <strain evidence="3 5">DSM 43363</strain>
    </source>
</reference>
<dbReference type="OrthoDB" id="3403609at2"/>
<dbReference type="EMBL" id="CP109071">
    <property type="protein sequence ID" value="WSA30823.1"/>
    <property type="molecule type" value="Genomic_DNA"/>
</dbReference>
<feature type="compositionally biased region" description="Basic and acidic residues" evidence="1">
    <location>
        <begin position="1"/>
        <end position="11"/>
    </location>
</feature>
<keyword evidence="2" id="KW-0812">Transmembrane</keyword>
<gene>
    <name evidence="3" type="ORF">GA0070608_3743</name>
    <name evidence="4" type="ORF">OIE14_22005</name>
</gene>
<keyword evidence="6" id="KW-1185">Reference proteome</keyword>
<accession>A0A1C6VQB1</accession>
<evidence type="ECO:0000313" key="6">
    <source>
        <dbReference type="Proteomes" id="UP001334804"/>
    </source>
</evidence>